<keyword evidence="7 11" id="KW-0862">Zinc</keyword>
<keyword evidence="6 11" id="KW-0378">Hydrolase</keyword>
<evidence type="ECO:0000313" key="14">
    <source>
        <dbReference type="Proteomes" id="UP000056322"/>
    </source>
</evidence>
<dbReference type="InterPro" id="IPR008915">
    <property type="entry name" value="Peptidase_M50"/>
</dbReference>
<evidence type="ECO:0000256" key="10">
    <source>
        <dbReference type="ARBA" id="ARBA00023136"/>
    </source>
</evidence>
<evidence type="ECO:0000256" key="3">
    <source>
        <dbReference type="ARBA" id="ARBA00007931"/>
    </source>
</evidence>
<dbReference type="NCBIfam" id="TIGR00054">
    <property type="entry name" value="RIP metalloprotease RseP"/>
    <property type="match status" value="1"/>
</dbReference>
<feature type="transmembrane region" description="Helical" evidence="11">
    <location>
        <begin position="378"/>
        <end position="400"/>
    </location>
</feature>
<keyword evidence="9 11" id="KW-0482">Metalloprotease</keyword>
<comment type="cofactor">
    <cofactor evidence="1 11">
        <name>Zn(2+)</name>
        <dbReference type="ChEBI" id="CHEBI:29105"/>
    </cofactor>
</comment>
<evidence type="ECO:0000259" key="12">
    <source>
        <dbReference type="PROSITE" id="PS50106"/>
    </source>
</evidence>
<keyword evidence="5 11" id="KW-0812">Transmembrane</keyword>
<dbReference type="OrthoDB" id="9782003at2"/>
<keyword evidence="4 13" id="KW-0645">Protease</keyword>
<evidence type="ECO:0000256" key="8">
    <source>
        <dbReference type="ARBA" id="ARBA00022989"/>
    </source>
</evidence>
<evidence type="ECO:0000256" key="11">
    <source>
        <dbReference type="RuleBase" id="RU362031"/>
    </source>
</evidence>
<dbReference type="GO" id="GO:0006508">
    <property type="term" value="P:proteolysis"/>
    <property type="evidence" value="ECO:0007669"/>
    <property type="project" value="UniProtKB-KW"/>
</dbReference>
<feature type="transmembrane region" description="Helical" evidence="11">
    <location>
        <begin position="434"/>
        <end position="451"/>
    </location>
</feature>
<evidence type="ECO:0000256" key="7">
    <source>
        <dbReference type="ARBA" id="ARBA00022833"/>
    </source>
</evidence>
<dbReference type="SUPFAM" id="SSF50156">
    <property type="entry name" value="PDZ domain-like"/>
    <property type="match status" value="2"/>
</dbReference>
<reference evidence="14" key="1">
    <citation type="submission" date="2014-12" db="EMBL/GenBank/DDBJ databases">
        <authorList>
            <person name="Salcher M.M."/>
        </authorList>
    </citation>
    <scope>NUCLEOTIDE SEQUENCE [LARGE SCALE GENOMIC DNA]</scope>
    <source>
        <strain evidence="14">MMS-10A-171</strain>
    </source>
</reference>
<evidence type="ECO:0000313" key="13">
    <source>
        <dbReference type="EMBL" id="CEN55898.1"/>
    </source>
</evidence>
<dbReference type="GO" id="GO:0046872">
    <property type="term" value="F:metal ion binding"/>
    <property type="evidence" value="ECO:0007669"/>
    <property type="project" value="UniProtKB-KW"/>
</dbReference>
<comment type="subcellular location">
    <subcellularLocation>
        <location evidence="2">Membrane</location>
        <topology evidence="2">Multi-pass membrane protein</topology>
    </subcellularLocation>
</comment>
<dbReference type="EMBL" id="LN794158">
    <property type="protein sequence ID" value="CEN55898.1"/>
    <property type="molecule type" value="Genomic_DNA"/>
</dbReference>
<dbReference type="PANTHER" id="PTHR42837:SF2">
    <property type="entry name" value="MEMBRANE METALLOPROTEASE ARASP2, CHLOROPLASTIC-RELATED"/>
    <property type="match status" value="1"/>
</dbReference>
<dbReference type="InterPro" id="IPR001478">
    <property type="entry name" value="PDZ"/>
</dbReference>
<protein>
    <recommendedName>
        <fullName evidence="11">Zinc metalloprotease</fullName>
        <ecNumber evidence="11">3.4.24.-</ecNumber>
    </recommendedName>
</protein>
<feature type="domain" description="PDZ" evidence="12">
    <location>
        <begin position="228"/>
        <end position="273"/>
    </location>
</feature>
<proteinExistence type="inferred from homology"/>
<accession>A0A0B7IXR4</accession>
<name>A0A0B7IXR4_9PROT</name>
<dbReference type="HOGENOM" id="CLU_025778_0_1_4"/>
<dbReference type="InterPro" id="IPR036034">
    <property type="entry name" value="PDZ_sf"/>
</dbReference>
<dbReference type="InterPro" id="IPR004387">
    <property type="entry name" value="Pept_M50_Zn"/>
</dbReference>
<dbReference type="RefSeq" id="WP_045751961.1">
    <property type="nucleotide sequence ID" value="NZ_LN794158.1"/>
</dbReference>
<dbReference type="PANTHER" id="PTHR42837">
    <property type="entry name" value="REGULATOR OF SIGMA-E PROTEASE RSEP"/>
    <property type="match status" value="1"/>
</dbReference>
<feature type="transmembrane region" description="Helical" evidence="11">
    <location>
        <begin position="101"/>
        <end position="122"/>
    </location>
</feature>
<dbReference type="AlphaFoldDB" id="A0A0B7IXR4"/>
<dbReference type="STRING" id="1581680.BN1209_0855"/>
<organism evidence="13 14">
    <name type="scientific">Candidatus Methylopumilus turicensis</name>
    <dbReference type="NCBI Taxonomy" id="1581680"/>
    <lineage>
        <taxon>Bacteria</taxon>
        <taxon>Pseudomonadati</taxon>
        <taxon>Pseudomonadota</taxon>
        <taxon>Betaproteobacteria</taxon>
        <taxon>Nitrosomonadales</taxon>
        <taxon>Methylophilaceae</taxon>
        <taxon>Candidatus Methylopumilus</taxon>
    </lineage>
</organism>
<dbReference type="Proteomes" id="UP000056322">
    <property type="component" value="Chromosome 1"/>
</dbReference>
<dbReference type="GO" id="GO:0004222">
    <property type="term" value="F:metalloendopeptidase activity"/>
    <property type="evidence" value="ECO:0007669"/>
    <property type="project" value="InterPro"/>
</dbReference>
<evidence type="ECO:0000256" key="4">
    <source>
        <dbReference type="ARBA" id="ARBA00022670"/>
    </source>
</evidence>
<comment type="similarity">
    <text evidence="3 11">Belongs to the peptidase M50B family.</text>
</comment>
<keyword evidence="11" id="KW-0479">Metal-binding</keyword>
<gene>
    <name evidence="13" type="ORF">BN1209_0855</name>
</gene>
<keyword evidence="10 11" id="KW-0472">Membrane</keyword>
<dbReference type="InterPro" id="IPR041489">
    <property type="entry name" value="PDZ_6"/>
</dbReference>
<evidence type="ECO:0000256" key="6">
    <source>
        <dbReference type="ARBA" id="ARBA00022801"/>
    </source>
</evidence>
<sequence>MITLLSFVFTLAILIAIHEYGHFQMARWCGVKVLKFSIGFGRPFFTKTFGKDKTEFVLSALPFGGFVKMLDERELSEHDKLLMDSHELNRAFNRQSVYKRIAIVAAGPIANLLLAVVLYWLLMMQGTIGLKPVLADVAEGSAANAAQLHREDRIVNIAGHDVQLWQDIQWILIRQVFKSPTVAVQTIDRHQQKHTRYLDLTGITESDLDADFLAKLGLKPSKPVVDPVIGNLIQNSPAERAGLQTGDKILTVDGELVADWESLVKIIQDSPNKNLKLSIERTNQHLDINVIPDVINKNGHSIGQVGAGVSMNESMMNQYLITIHHSPITALLKAVQKTYETSAFSLKMLSNMLTGEVSIKSISGPVTIATYAGQSANLGLNAFIAFLAVISISLGVLNLLPIPVLDGGHLLYYMVEIIKGSPVSDQVMEMGQRIGLAILGLLMACALYNDLSRLITG</sequence>
<dbReference type="EC" id="3.4.24.-" evidence="11"/>
<dbReference type="Pfam" id="PF17820">
    <property type="entry name" value="PDZ_6"/>
    <property type="match status" value="1"/>
</dbReference>
<dbReference type="CDD" id="cd23081">
    <property type="entry name" value="cpPDZ_EcRseP-like"/>
    <property type="match status" value="1"/>
</dbReference>
<dbReference type="Gene3D" id="2.30.42.10">
    <property type="match status" value="2"/>
</dbReference>
<evidence type="ECO:0000256" key="5">
    <source>
        <dbReference type="ARBA" id="ARBA00022692"/>
    </source>
</evidence>
<dbReference type="SMART" id="SM00228">
    <property type="entry name" value="PDZ"/>
    <property type="match status" value="2"/>
</dbReference>
<evidence type="ECO:0000256" key="1">
    <source>
        <dbReference type="ARBA" id="ARBA00001947"/>
    </source>
</evidence>
<dbReference type="Pfam" id="PF02163">
    <property type="entry name" value="Peptidase_M50"/>
    <property type="match status" value="1"/>
</dbReference>
<keyword evidence="8 11" id="KW-1133">Transmembrane helix</keyword>
<keyword evidence="14" id="KW-1185">Reference proteome</keyword>
<dbReference type="GO" id="GO:0016020">
    <property type="term" value="C:membrane"/>
    <property type="evidence" value="ECO:0007669"/>
    <property type="project" value="UniProtKB-SubCell"/>
</dbReference>
<dbReference type="CDD" id="cd06163">
    <property type="entry name" value="S2P-M50_PDZ_RseP-like"/>
    <property type="match status" value="2"/>
</dbReference>
<evidence type="ECO:0000256" key="9">
    <source>
        <dbReference type="ARBA" id="ARBA00023049"/>
    </source>
</evidence>
<dbReference type="PROSITE" id="PS50106">
    <property type="entry name" value="PDZ"/>
    <property type="match status" value="1"/>
</dbReference>
<dbReference type="KEGG" id="mbac:BN1209_0855"/>
<evidence type="ECO:0000256" key="2">
    <source>
        <dbReference type="ARBA" id="ARBA00004141"/>
    </source>
</evidence>